<dbReference type="SUPFAM" id="SSF54427">
    <property type="entry name" value="NTF2-like"/>
    <property type="match status" value="1"/>
</dbReference>
<evidence type="ECO:0000313" key="2">
    <source>
        <dbReference type="Proteomes" id="UP000029577"/>
    </source>
</evidence>
<keyword evidence="2" id="KW-1185">Reference proteome</keyword>
<dbReference type="eggNOG" id="COG0346">
    <property type="taxonomic scope" value="Bacteria"/>
</dbReference>
<reference evidence="1" key="1">
    <citation type="submission" date="2014-12" db="EMBL/GenBank/DDBJ databases">
        <title>The draft genome of the Tatumella morbirosei type strain, LMG23360T isolated from pineapple rot.</title>
        <authorList>
            <person name="Smits T.H."/>
            <person name="Palmer M."/>
            <person name="Venter S.N."/>
            <person name="Duffy B."/>
            <person name="Steenkamp E.T."/>
            <person name="Chan W.Y."/>
            <person name="Coutinho T.A."/>
            <person name="Coetzee M.P."/>
            <person name="De Maayer P."/>
        </authorList>
    </citation>
    <scope>NUCLEOTIDE SEQUENCE [LARGE SCALE GENOMIC DNA]</scope>
    <source>
        <strain evidence="1">LMG 23360</strain>
    </source>
</reference>
<dbReference type="Gene3D" id="3.10.450.50">
    <property type="match status" value="1"/>
</dbReference>
<dbReference type="AlphaFoldDB" id="A0A095T503"/>
<sequence length="122" mass="13591">MEATQTEPAGLQQLIDRHFALWNDPHPAERAAKFPTVYTADFFVADENGLNQGMEQVNAAIGKVQSLHSGFIFTPAPVQWNHGIARVSWGYGPVNNPFLVRGEDIFTVSHNRLSSARVFLQK</sequence>
<proteinExistence type="predicted"/>
<comment type="caution">
    <text evidence="1">The sequence shown here is derived from an EMBL/GenBank/DDBJ whole genome shotgun (WGS) entry which is preliminary data.</text>
</comment>
<name>A0A095T503_9GAMM</name>
<dbReference type="EMBL" id="JPKR02000003">
    <property type="protein sequence ID" value="KGD72006.2"/>
    <property type="molecule type" value="Genomic_DNA"/>
</dbReference>
<evidence type="ECO:0000313" key="1">
    <source>
        <dbReference type="EMBL" id="KGD72006.2"/>
    </source>
</evidence>
<gene>
    <name evidence="1" type="ORF">HA49_14505</name>
</gene>
<dbReference type="STRING" id="642227.HA49_14505"/>
<organism evidence="1 2">
    <name type="scientific">Tatumella morbirosei</name>
    <dbReference type="NCBI Taxonomy" id="642227"/>
    <lineage>
        <taxon>Bacteria</taxon>
        <taxon>Pseudomonadati</taxon>
        <taxon>Pseudomonadota</taxon>
        <taxon>Gammaproteobacteria</taxon>
        <taxon>Enterobacterales</taxon>
        <taxon>Erwiniaceae</taxon>
        <taxon>Tatumella</taxon>
    </lineage>
</organism>
<protein>
    <submittedName>
        <fullName evidence="1">4-hydroxythreonine-4-phosphate dehydrogenase</fullName>
    </submittedName>
</protein>
<dbReference type="InterPro" id="IPR032710">
    <property type="entry name" value="NTF2-like_dom_sf"/>
</dbReference>
<dbReference type="Proteomes" id="UP000029577">
    <property type="component" value="Unassembled WGS sequence"/>
</dbReference>
<accession>A0A095T503</accession>